<dbReference type="InterPro" id="IPR014507">
    <property type="entry name" value="Baseplate_assembly_J_pred"/>
</dbReference>
<dbReference type="Pfam" id="PF26078">
    <property type="entry name" value="Baseplate_J_M"/>
    <property type="match status" value="1"/>
</dbReference>
<protein>
    <submittedName>
        <fullName evidence="3">Baseplate assembly protein</fullName>
    </submittedName>
</protein>
<sequence>MPAVIEALSLEELIATGKADFLAAMNEVDPDQAEVLAAVLELESEPLVKMIQVFAYRELVLRQRINDAARAVTIAGAFGADLDNLVALLGVQRLVIVPADPVNQTPAVMETDEALRRRALLAPEAYSVAGPEGAYISHALGASGDVLDASCTSPAPGDVLVTILSRLDDGAPSAELLAAVAAVVSSENVRPLTDHVIVAGADILEFEVVAQVTTFAGPDADVVMASAQSRLSEYLASSYRLGRDITRSGIIAALAAEGVQDVTLISPAANVVCTRLQAARCTGVDVTHAGLGE</sequence>
<comment type="caution">
    <text evidence="3">The sequence shown here is derived from an EMBL/GenBank/DDBJ whole genome shotgun (WGS) entry which is preliminary data.</text>
</comment>
<evidence type="ECO:0000259" key="1">
    <source>
        <dbReference type="Pfam" id="PF26078"/>
    </source>
</evidence>
<evidence type="ECO:0000313" key="3">
    <source>
        <dbReference type="EMBL" id="GLK49613.1"/>
    </source>
</evidence>
<gene>
    <name evidence="3" type="primary">J</name>
    <name evidence="3" type="ORF">GCM10017620_25860</name>
</gene>
<dbReference type="PANTHER" id="PTHR35862">
    <property type="entry name" value="FELS-2 PROPHAGE PROTEIN"/>
    <property type="match status" value="1"/>
</dbReference>
<dbReference type="PIRSF" id="PIRSF020481">
    <property type="entry name" value="BAP"/>
    <property type="match status" value="1"/>
</dbReference>
<keyword evidence="4" id="KW-1185">Reference proteome</keyword>
<accession>A0ABQ5TB76</accession>
<evidence type="ECO:0000259" key="2">
    <source>
        <dbReference type="Pfam" id="PF26079"/>
    </source>
</evidence>
<dbReference type="InterPro" id="IPR058531">
    <property type="entry name" value="Baseplate_J_M"/>
</dbReference>
<dbReference type="InterPro" id="IPR052726">
    <property type="entry name" value="Phage_Baseplate_Hub"/>
</dbReference>
<feature type="domain" description="Baseplate J-like central" evidence="1">
    <location>
        <begin position="128"/>
        <end position="199"/>
    </location>
</feature>
<dbReference type="InterPro" id="IPR058530">
    <property type="entry name" value="Baseplate_J-like_C"/>
</dbReference>
<reference evidence="3" key="1">
    <citation type="journal article" date="2014" name="Int. J. Syst. Evol. Microbiol.">
        <title>Complete genome of a new Firmicutes species belonging to the dominant human colonic microbiota ('Ruminococcus bicirculans') reveals two chromosomes and a selective capacity to utilize plant glucans.</title>
        <authorList>
            <consortium name="NISC Comparative Sequencing Program"/>
            <person name="Wegmann U."/>
            <person name="Louis P."/>
            <person name="Goesmann A."/>
            <person name="Henrissat B."/>
            <person name="Duncan S.H."/>
            <person name="Flint H.J."/>
        </authorList>
    </citation>
    <scope>NUCLEOTIDE SEQUENCE</scope>
    <source>
        <strain evidence="3">VKM B-1499</strain>
    </source>
</reference>
<dbReference type="PANTHER" id="PTHR35862:SF1">
    <property type="entry name" value="FELS-2 PROPHAGE PROTEIN"/>
    <property type="match status" value="1"/>
</dbReference>
<organism evidence="3 4">
    <name type="scientific">Brevundimonas intermedia</name>
    <dbReference type="NCBI Taxonomy" id="74315"/>
    <lineage>
        <taxon>Bacteria</taxon>
        <taxon>Pseudomonadati</taxon>
        <taxon>Pseudomonadota</taxon>
        <taxon>Alphaproteobacteria</taxon>
        <taxon>Caulobacterales</taxon>
        <taxon>Caulobacteraceae</taxon>
        <taxon>Brevundimonas</taxon>
    </lineage>
</organism>
<evidence type="ECO:0000313" key="4">
    <source>
        <dbReference type="Proteomes" id="UP001143509"/>
    </source>
</evidence>
<dbReference type="EMBL" id="BSFD01000010">
    <property type="protein sequence ID" value="GLK49613.1"/>
    <property type="molecule type" value="Genomic_DNA"/>
</dbReference>
<reference evidence="3" key="2">
    <citation type="submission" date="2023-01" db="EMBL/GenBank/DDBJ databases">
        <authorList>
            <person name="Sun Q."/>
            <person name="Evtushenko L."/>
        </authorList>
    </citation>
    <scope>NUCLEOTIDE SEQUENCE</scope>
    <source>
        <strain evidence="3">VKM B-1499</strain>
    </source>
</reference>
<dbReference type="Proteomes" id="UP001143509">
    <property type="component" value="Unassembled WGS sequence"/>
</dbReference>
<name>A0ABQ5TB76_9CAUL</name>
<feature type="domain" description="Baseplate J-like C-terminal" evidence="2">
    <location>
        <begin position="208"/>
        <end position="287"/>
    </location>
</feature>
<proteinExistence type="predicted"/>
<dbReference type="Pfam" id="PF26079">
    <property type="entry name" value="Baseplate_J_C"/>
    <property type="match status" value="1"/>
</dbReference>